<name>A0ABZ1FTU1_9ACTN</name>
<feature type="region of interest" description="Disordered" evidence="1">
    <location>
        <begin position="243"/>
        <end position="269"/>
    </location>
</feature>
<dbReference type="Pfam" id="PF05096">
    <property type="entry name" value="Glu_cyclase_2"/>
    <property type="match status" value="1"/>
</dbReference>
<evidence type="ECO:0000256" key="1">
    <source>
        <dbReference type="SAM" id="MobiDB-lite"/>
    </source>
</evidence>
<dbReference type="InterPro" id="IPR007788">
    <property type="entry name" value="QCT"/>
</dbReference>
<keyword evidence="3" id="KW-1185">Reference proteome</keyword>
<dbReference type="PANTHER" id="PTHR31270">
    <property type="entry name" value="GLUTAMINYL-PEPTIDE CYCLOTRANSFERASE"/>
    <property type="match status" value="1"/>
</dbReference>
<dbReference type="Proteomes" id="UP001344251">
    <property type="component" value="Chromosome"/>
</dbReference>
<sequence length="269" mass="29890">MCRTTGKDGGDSGSDQYTYEVRHVYPHDPKAFTEGLIADHGSFYESTGQYGESELRRIDVNSGKVLQGKALDAQYFGEGLTEYKGRLVQLTYKEKKGFIYDKRNFEKTGEFSISIEGWGLTSLDDQLIMSDGTSTLYSIDPETSRQKPLVQVTENGKPVEKINELETVDGCIYANIFHSDRIIKIDPRTGNVVSSVDMTGLNPDPSRPYSAVLNGIAYDARTRKMYVTGKLWKHVYEVSLKKVSSPGSTAPSALAPEPESARTSSRISW</sequence>
<dbReference type="InterPro" id="IPR015943">
    <property type="entry name" value="WD40/YVTN_repeat-like_dom_sf"/>
</dbReference>
<dbReference type="InterPro" id="IPR011044">
    <property type="entry name" value="Quino_amine_DH_bsu"/>
</dbReference>
<dbReference type="RefSeq" id="WP_326623503.1">
    <property type="nucleotide sequence ID" value="NZ_CP109106.1"/>
</dbReference>
<dbReference type="EMBL" id="CP109106">
    <property type="protein sequence ID" value="WSB73890.1"/>
    <property type="molecule type" value="Genomic_DNA"/>
</dbReference>
<proteinExistence type="predicted"/>
<protein>
    <submittedName>
        <fullName evidence="2">Glutaminyl-peptide cyclotransferase</fullName>
    </submittedName>
</protein>
<accession>A0ABZ1FTU1</accession>
<evidence type="ECO:0000313" key="2">
    <source>
        <dbReference type="EMBL" id="WSB73890.1"/>
    </source>
</evidence>
<dbReference type="Gene3D" id="2.130.10.10">
    <property type="entry name" value="YVTN repeat-like/Quinoprotein amine dehydrogenase"/>
    <property type="match status" value="1"/>
</dbReference>
<dbReference type="SUPFAM" id="SSF50969">
    <property type="entry name" value="YVTN repeat-like/Quinoprotein amine dehydrogenase"/>
    <property type="match status" value="1"/>
</dbReference>
<organism evidence="2 3">
    <name type="scientific">Streptomyces decoyicus</name>
    <dbReference type="NCBI Taxonomy" id="249567"/>
    <lineage>
        <taxon>Bacteria</taxon>
        <taxon>Bacillati</taxon>
        <taxon>Actinomycetota</taxon>
        <taxon>Actinomycetes</taxon>
        <taxon>Kitasatosporales</taxon>
        <taxon>Streptomycetaceae</taxon>
        <taxon>Streptomyces</taxon>
    </lineage>
</organism>
<evidence type="ECO:0000313" key="3">
    <source>
        <dbReference type="Proteomes" id="UP001344251"/>
    </source>
</evidence>
<gene>
    <name evidence="2" type="ORF">OG863_09575</name>
</gene>
<reference evidence="2 3" key="1">
    <citation type="submission" date="2022-10" db="EMBL/GenBank/DDBJ databases">
        <title>The complete genomes of actinobacterial strains from the NBC collection.</title>
        <authorList>
            <person name="Joergensen T.S."/>
            <person name="Alvarez Arevalo M."/>
            <person name="Sterndorff E.B."/>
            <person name="Faurdal D."/>
            <person name="Vuksanovic O."/>
            <person name="Mourched A.-S."/>
            <person name="Charusanti P."/>
            <person name="Shaw S."/>
            <person name="Blin K."/>
            <person name="Weber T."/>
        </authorList>
    </citation>
    <scope>NUCLEOTIDE SEQUENCE [LARGE SCALE GENOMIC DNA]</scope>
    <source>
        <strain evidence="2 3">NBC 01774</strain>
    </source>
</reference>
<dbReference type="PANTHER" id="PTHR31270:SF1">
    <property type="entry name" value="GLUTAMINYL-PEPTIDE CYCLOTRANSFERASE"/>
    <property type="match status" value="1"/>
</dbReference>